<dbReference type="AlphaFoldDB" id="A0A4S4NT64"/>
<keyword evidence="1" id="KW-1133">Transmembrane helix</keyword>
<keyword evidence="1" id="KW-0472">Membrane</keyword>
<keyword evidence="3" id="KW-1185">Reference proteome</keyword>
<evidence type="ECO:0000313" key="3">
    <source>
        <dbReference type="Proteomes" id="UP000308528"/>
    </source>
</evidence>
<evidence type="ECO:0000313" key="2">
    <source>
        <dbReference type="EMBL" id="THH41671.1"/>
    </source>
</evidence>
<gene>
    <name evidence="2" type="ORF">E4021_03485</name>
</gene>
<evidence type="ECO:0000256" key="1">
    <source>
        <dbReference type="SAM" id="Phobius"/>
    </source>
</evidence>
<dbReference type="EMBL" id="SRSF01000001">
    <property type="protein sequence ID" value="THH41671.1"/>
    <property type="molecule type" value="Genomic_DNA"/>
</dbReference>
<dbReference type="RefSeq" id="WP_136456514.1">
    <property type="nucleotide sequence ID" value="NZ_SRSF01000001.1"/>
</dbReference>
<organism evidence="2 3">
    <name type="scientific">Neolewinella litorea</name>
    <dbReference type="NCBI Taxonomy" id="2562452"/>
    <lineage>
        <taxon>Bacteria</taxon>
        <taxon>Pseudomonadati</taxon>
        <taxon>Bacteroidota</taxon>
        <taxon>Saprospiria</taxon>
        <taxon>Saprospirales</taxon>
        <taxon>Lewinellaceae</taxon>
        <taxon>Neolewinella</taxon>
    </lineage>
</organism>
<keyword evidence="1" id="KW-0812">Transmembrane</keyword>
<sequence>MTQIRIEEKPNGGTSIWPWIIGLLILGLAVWGIAEAFEESDETYTEEVLEDDDNVAGVATGIDENNNYKEYETGADYTSAVSAYMSTTADMEGEMGLDHEFSHQALTELAQATVAIAENKGLLTDVSAREKADRVKRLSDDIMKDPLAGDHADKIKMAAMLITEMLEDIDTKAYNSQSADDLSKLRQEAQAISPETLTLNQKEDVRTFLGQARMVLERMS</sequence>
<accession>A0A4S4NT64</accession>
<proteinExistence type="predicted"/>
<name>A0A4S4NT64_9BACT</name>
<dbReference type="OrthoDB" id="952668at2"/>
<protein>
    <submittedName>
        <fullName evidence="2">Uncharacterized protein</fullName>
    </submittedName>
</protein>
<reference evidence="2 3" key="1">
    <citation type="submission" date="2019-04" db="EMBL/GenBank/DDBJ databases">
        <title>Lewinella litorea sp. nov., isolated from a marine sand.</title>
        <authorList>
            <person name="Yoon J.-H."/>
        </authorList>
    </citation>
    <scope>NUCLEOTIDE SEQUENCE [LARGE SCALE GENOMIC DNA]</scope>
    <source>
        <strain evidence="2 3">HSMS-39</strain>
    </source>
</reference>
<feature type="transmembrane region" description="Helical" evidence="1">
    <location>
        <begin position="16"/>
        <end position="34"/>
    </location>
</feature>
<comment type="caution">
    <text evidence="2">The sequence shown here is derived from an EMBL/GenBank/DDBJ whole genome shotgun (WGS) entry which is preliminary data.</text>
</comment>
<dbReference type="Proteomes" id="UP000308528">
    <property type="component" value="Unassembled WGS sequence"/>
</dbReference>